<dbReference type="AlphaFoldDB" id="A0A6M1LJM9"/>
<feature type="region of interest" description="Disordered" evidence="5">
    <location>
        <begin position="79"/>
        <end position="213"/>
    </location>
</feature>
<dbReference type="Gene3D" id="3.30.1150.10">
    <property type="match status" value="1"/>
</dbReference>
<dbReference type="SUPFAM" id="SSF74653">
    <property type="entry name" value="TolA/TonB C-terminal domain"/>
    <property type="match status" value="1"/>
</dbReference>
<dbReference type="Proteomes" id="UP000475385">
    <property type="component" value="Unassembled WGS sequence"/>
</dbReference>
<evidence type="ECO:0000256" key="5">
    <source>
        <dbReference type="SAM" id="MobiDB-lite"/>
    </source>
</evidence>
<sequence>MGAAEPAPRLRALPPPAVPLPAVVVTPPRWPRLVGAGAALSLHGGMAAWLLLAPVAQALPEPVVIPLQAVLADPVLEESEAPAETVAEAQPAQAAPPPEPAPPEPEPPPPEPVPEPPPPEPPPPEPVPEPPPPEPVPEPPPPEPVPEPPPPEPPPPPPPPRPAPPPPRPTPPRAAAPRVPASAAMPSPAPAANPAPAPSPGPPAPVAASGPPPSYLQALAGALERQKRYPDGARARRASGVAMLRFTVLRDGRVARWQIARGSGDAELDGAVEQMIQRATLPAFPAGMEGDLLEVTVPVRFQIR</sequence>
<dbReference type="InterPro" id="IPR006260">
    <property type="entry name" value="TonB/TolA_C"/>
</dbReference>
<dbReference type="Pfam" id="PF03544">
    <property type="entry name" value="TonB_C"/>
    <property type="match status" value="1"/>
</dbReference>
<dbReference type="NCBIfam" id="TIGR01352">
    <property type="entry name" value="tonB_Cterm"/>
    <property type="match status" value="1"/>
</dbReference>
<dbReference type="RefSeq" id="WP_164694241.1">
    <property type="nucleotide sequence ID" value="NZ_JAAIKB010000003.1"/>
</dbReference>
<reference evidence="7 8" key="1">
    <citation type="submission" date="2020-03" db="EMBL/GenBank/DDBJ databases">
        <title>Roseomonas stagni sp. nov., isolated from pond water in Japan.</title>
        <authorList>
            <person name="Furuhata K."/>
            <person name="Miyamoto H."/>
            <person name="Goto K."/>
        </authorList>
    </citation>
    <scope>NUCLEOTIDE SEQUENCE [LARGE SCALE GENOMIC DNA]</scope>
    <source>
        <strain evidence="7 8">PeD5</strain>
    </source>
</reference>
<dbReference type="PRINTS" id="PR01217">
    <property type="entry name" value="PRICHEXTENSN"/>
</dbReference>
<feature type="domain" description="TonB C-terminal" evidence="6">
    <location>
        <begin position="214"/>
        <end position="304"/>
    </location>
</feature>
<feature type="compositionally biased region" description="Pro residues" evidence="5">
    <location>
        <begin position="187"/>
        <end position="213"/>
    </location>
</feature>
<organism evidence="7 8">
    <name type="scientific">Falsiroseomonas algicola</name>
    <dbReference type="NCBI Taxonomy" id="2716930"/>
    <lineage>
        <taxon>Bacteria</taxon>
        <taxon>Pseudomonadati</taxon>
        <taxon>Pseudomonadota</taxon>
        <taxon>Alphaproteobacteria</taxon>
        <taxon>Acetobacterales</taxon>
        <taxon>Roseomonadaceae</taxon>
        <taxon>Falsiroseomonas</taxon>
    </lineage>
</organism>
<dbReference type="InterPro" id="IPR037682">
    <property type="entry name" value="TonB_C"/>
</dbReference>
<feature type="compositionally biased region" description="Pro residues" evidence="5">
    <location>
        <begin position="94"/>
        <end position="174"/>
    </location>
</feature>
<keyword evidence="8" id="KW-1185">Reference proteome</keyword>
<evidence type="ECO:0000313" key="8">
    <source>
        <dbReference type="Proteomes" id="UP000475385"/>
    </source>
</evidence>
<evidence type="ECO:0000313" key="7">
    <source>
        <dbReference type="EMBL" id="NGM20342.1"/>
    </source>
</evidence>
<dbReference type="PROSITE" id="PS52015">
    <property type="entry name" value="TONB_CTD"/>
    <property type="match status" value="1"/>
</dbReference>
<dbReference type="GO" id="GO:0055085">
    <property type="term" value="P:transmembrane transport"/>
    <property type="evidence" value="ECO:0007669"/>
    <property type="project" value="InterPro"/>
</dbReference>
<proteinExistence type="predicted"/>
<dbReference type="EMBL" id="JAAIKB010000003">
    <property type="protein sequence ID" value="NGM20342.1"/>
    <property type="molecule type" value="Genomic_DNA"/>
</dbReference>
<evidence type="ECO:0000256" key="4">
    <source>
        <dbReference type="ARBA" id="ARBA00023136"/>
    </source>
</evidence>
<evidence type="ECO:0000259" key="6">
    <source>
        <dbReference type="PROSITE" id="PS52015"/>
    </source>
</evidence>
<keyword evidence="3" id="KW-1133">Transmembrane helix</keyword>
<accession>A0A6M1LJM9</accession>
<protein>
    <submittedName>
        <fullName evidence="7">Energy transducer TonB</fullName>
    </submittedName>
</protein>
<comment type="subcellular location">
    <subcellularLocation>
        <location evidence="1">Membrane</location>
        <topology evidence="1">Single-pass membrane protein</topology>
    </subcellularLocation>
</comment>
<evidence type="ECO:0000256" key="2">
    <source>
        <dbReference type="ARBA" id="ARBA00022692"/>
    </source>
</evidence>
<comment type="caution">
    <text evidence="7">The sequence shown here is derived from an EMBL/GenBank/DDBJ whole genome shotgun (WGS) entry which is preliminary data.</text>
</comment>
<gene>
    <name evidence="7" type="ORF">G3576_09975</name>
</gene>
<feature type="compositionally biased region" description="Low complexity" evidence="5">
    <location>
        <begin position="175"/>
        <end position="186"/>
    </location>
</feature>
<dbReference type="GO" id="GO:0016020">
    <property type="term" value="C:membrane"/>
    <property type="evidence" value="ECO:0007669"/>
    <property type="project" value="UniProtKB-SubCell"/>
</dbReference>
<evidence type="ECO:0000256" key="1">
    <source>
        <dbReference type="ARBA" id="ARBA00004167"/>
    </source>
</evidence>
<keyword evidence="4" id="KW-0472">Membrane</keyword>
<feature type="compositionally biased region" description="Low complexity" evidence="5">
    <location>
        <begin position="82"/>
        <end position="93"/>
    </location>
</feature>
<evidence type="ECO:0000256" key="3">
    <source>
        <dbReference type="ARBA" id="ARBA00022989"/>
    </source>
</evidence>
<keyword evidence="2" id="KW-0812">Transmembrane</keyword>
<name>A0A6M1LJM9_9PROT</name>